<evidence type="ECO:0000313" key="7">
    <source>
        <dbReference type="Proteomes" id="UP000010367"/>
    </source>
</evidence>
<evidence type="ECO:0000256" key="1">
    <source>
        <dbReference type="ARBA" id="ARBA00009254"/>
    </source>
</evidence>
<accession>K9TIX3</accession>
<dbReference type="eggNOG" id="COG0255">
    <property type="taxonomic scope" value="Bacteria"/>
</dbReference>
<dbReference type="InterPro" id="IPR050063">
    <property type="entry name" value="Ribosomal_protein_uL29"/>
</dbReference>
<dbReference type="InParanoid" id="K9TIX3"/>
<dbReference type="NCBIfam" id="TIGR00012">
    <property type="entry name" value="L29"/>
    <property type="match status" value="1"/>
</dbReference>
<evidence type="ECO:0000256" key="3">
    <source>
        <dbReference type="ARBA" id="ARBA00023274"/>
    </source>
</evidence>
<sequence length="74" mass="8617">MAFPKMSDIENLSDEEVNEQILSLKRELFTLRLQKATRRLEKTHLFKHKRHQLSQLLTLEGARKRANAESAAAE</sequence>
<dbReference type="RefSeq" id="WP_015148978.1">
    <property type="nucleotide sequence ID" value="NC_019693.1"/>
</dbReference>
<dbReference type="STRING" id="56110.Oscil6304_2731"/>
<dbReference type="PANTHER" id="PTHR10916:SF0">
    <property type="entry name" value="LARGE RIBOSOMAL SUBUNIT PROTEIN UL29C"/>
    <property type="match status" value="1"/>
</dbReference>
<dbReference type="HOGENOM" id="CLU_158491_0_0_3"/>
<evidence type="ECO:0000256" key="4">
    <source>
        <dbReference type="ARBA" id="ARBA00035204"/>
    </source>
</evidence>
<keyword evidence="7" id="KW-1185">Reference proteome</keyword>
<evidence type="ECO:0000256" key="2">
    <source>
        <dbReference type="ARBA" id="ARBA00022980"/>
    </source>
</evidence>
<protein>
    <recommendedName>
        <fullName evidence="4 5">Large ribosomal subunit protein uL29</fullName>
    </recommendedName>
</protein>
<dbReference type="GO" id="GO:0003735">
    <property type="term" value="F:structural constituent of ribosome"/>
    <property type="evidence" value="ECO:0007669"/>
    <property type="project" value="InterPro"/>
</dbReference>
<dbReference type="KEGG" id="oac:Oscil6304_2731"/>
<dbReference type="Pfam" id="PF00831">
    <property type="entry name" value="Ribosomal_L29"/>
    <property type="match status" value="1"/>
</dbReference>
<name>K9TIX3_9CYAN</name>
<dbReference type="Gene3D" id="1.10.287.310">
    <property type="match status" value="1"/>
</dbReference>
<dbReference type="OrthoDB" id="9815192at2"/>
<reference evidence="6 7" key="1">
    <citation type="submission" date="2012-06" db="EMBL/GenBank/DDBJ databases">
        <title>Finished chromosome of genome of Oscillatoria acuminata PCC 6304.</title>
        <authorList>
            <consortium name="US DOE Joint Genome Institute"/>
            <person name="Gugger M."/>
            <person name="Coursin T."/>
            <person name="Rippka R."/>
            <person name="Tandeau De Marsac N."/>
            <person name="Huntemann M."/>
            <person name="Wei C.-L."/>
            <person name="Han J."/>
            <person name="Detter J.C."/>
            <person name="Han C."/>
            <person name="Tapia R."/>
            <person name="Davenport K."/>
            <person name="Daligault H."/>
            <person name="Erkkila T."/>
            <person name="Gu W."/>
            <person name="Munk A.C.C."/>
            <person name="Teshima H."/>
            <person name="Xu Y."/>
            <person name="Chain P."/>
            <person name="Chen A."/>
            <person name="Krypides N."/>
            <person name="Mavromatis K."/>
            <person name="Markowitz V."/>
            <person name="Szeto E."/>
            <person name="Ivanova N."/>
            <person name="Mikhailova N."/>
            <person name="Ovchinnikova G."/>
            <person name="Pagani I."/>
            <person name="Pati A."/>
            <person name="Goodwin L."/>
            <person name="Peters L."/>
            <person name="Pitluck S."/>
            <person name="Woyke T."/>
            <person name="Kerfeld C."/>
        </authorList>
    </citation>
    <scope>NUCLEOTIDE SEQUENCE [LARGE SCALE GENOMIC DNA]</scope>
    <source>
        <strain evidence="6 7">PCC 6304</strain>
    </source>
</reference>
<dbReference type="InterPro" id="IPR001854">
    <property type="entry name" value="Ribosomal_uL29"/>
</dbReference>
<dbReference type="PANTHER" id="PTHR10916">
    <property type="entry name" value="60S RIBOSOMAL PROTEIN L35/50S RIBOSOMAL PROTEIN L29"/>
    <property type="match status" value="1"/>
</dbReference>
<proteinExistence type="inferred from homology"/>
<dbReference type="GO" id="GO:0022625">
    <property type="term" value="C:cytosolic large ribosomal subunit"/>
    <property type="evidence" value="ECO:0007669"/>
    <property type="project" value="TreeGrafter"/>
</dbReference>
<dbReference type="SUPFAM" id="SSF46561">
    <property type="entry name" value="Ribosomal protein L29 (L29p)"/>
    <property type="match status" value="1"/>
</dbReference>
<gene>
    <name evidence="5" type="primary">rpmC</name>
    <name evidence="5" type="synonym">rpl29</name>
    <name evidence="6" type="ORF">Oscil6304_2731</name>
</gene>
<keyword evidence="2 5" id="KW-0689">Ribosomal protein</keyword>
<dbReference type="AlphaFoldDB" id="K9TIX3"/>
<dbReference type="FunCoup" id="K9TIX3">
    <property type="interactions" value="381"/>
</dbReference>
<evidence type="ECO:0000313" key="6">
    <source>
        <dbReference type="EMBL" id="AFY82338.1"/>
    </source>
</evidence>
<comment type="similarity">
    <text evidence="1 5">Belongs to the universal ribosomal protein uL29 family.</text>
</comment>
<dbReference type="Proteomes" id="UP000010367">
    <property type="component" value="Chromosome"/>
</dbReference>
<dbReference type="HAMAP" id="MF_00374">
    <property type="entry name" value="Ribosomal_uL29"/>
    <property type="match status" value="1"/>
</dbReference>
<dbReference type="InterPro" id="IPR036049">
    <property type="entry name" value="Ribosomal_uL29_sf"/>
</dbReference>
<evidence type="ECO:0000256" key="5">
    <source>
        <dbReference type="HAMAP-Rule" id="MF_00374"/>
    </source>
</evidence>
<dbReference type="GO" id="GO:0006412">
    <property type="term" value="P:translation"/>
    <property type="evidence" value="ECO:0007669"/>
    <property type="project" value="UniProtKB-UniRule"/>
</dbReference>
<keyword evidence="3 5" id="KW-0687">Ribonucleoprotein</keyword>
<organism evidence="6 7">
    <name type="scientific">Oscillatoria acuminata PCC 6304</name>
    <dbReference type="NCBI Taxonomy" id="56110"/>
    <lineage>
        <taxon>Bacteria</taxon>
        <taxon>Bacillati</taxon>
        <taxon>Cyanobacteriota</taxon>
        <taxon>Cyanophyceae</taxon>
        <taxon>Oscillatoriophycideae</taxon>
        <taxon>Oscillatoriales</taxon>
        <taxon>Oscillatoriaceae</taxon>
        <taxon>Oscillatoria</taxon>
    </lineage>
</organism>
<dbReference type="EMBL" id="CP003607">
    <property type="protein sequence ID" value="AFY82338.1"/>
    <property type="molecule type" value="Genomic_DNA"/>
</dbReference>